<dbReference type="PANTHER" id="PTHR31763">
    <property type="entry name" value="HYPOTHETICAL PROTEIN LOC689766"/>
    <property type="match status" value="1"/>
</dbReference>
<dbReference type="Pfam" id="PF17670">
    <property type="entry name" value="DUF5530"/>
    <property type="match status" value="1"/>
</dbReference>
<feature type="region of interest" description="Disordered" evidence="1">
    <location>
        <begin position="1"/>
        <end position="22"/>
    </location>
</feature>
<sequence>MTQGDWTCNSQGPSNHRVTSGWNNPPALEAAFVVAQKGTSERARAKCTLARRVKTSSCNGKMKCLDQNGAAVIQRVGYCSGDTRRRAALLTGLHTLHCLCTEVARPPRRGRGIGMLYSENKLRDFIDHAPILPPGSVVRTGKDVRGFYPGQVGRVHKEYLTRGAPGPFSKLQPAPVNYEAETLFQPDFDNSVLRNYVYFQQMKKPSVDWYSQTSYRAAFDLPYHYTTYYYPVTDKLQVPSKTCDFRLAKHTASSRVLGCSHLPPQFHSCYSYIAYKSCFIWEYEFPN</sequence>
<evidence type="ECO:0000313" key="2">
    <source>
        <dbReference type="EMBL" id="PKU48036.1"/>
    </source>
</evidence>
<evidence type="ECO:0000256" key="1">
    <source>
        <dbReference type="SAM" id="MobiDB-lite"/>
    </source>
</evidence>
<reference evidence="3" key="2">
    <citation type="submission" date="2017-12" db="EMBL/GenBank/DDBJ databases">
        <title>Genome sequence of the Bar-tailed Godwit (Limosa lapponica baueri).</title>
        <authorList>
            <person name="Lima N.C.B."/>
            <person name="Parody-Merino A.M."/>
            <person name="Battley P.F."/>
            <person name="Fidler A.E."/>
            <person name="Prosdocimi F."/>
        </authorList>
    </citation>
    <scope>NUCLEOTIDE SEQUENCE [LARGE SCALE GENOMIC DNA]</scope>
</reference>
<reference evidence="3" key="1">
    <citation type="submission" date="2017-11" db="EMBL/GenBank/DDBJ databases">
        <authorList>
            <person name="Lima N.C."/>
            <person name="Parody-Merino A.M."/>
            <person name="Battley P.F."/>
            <person name="Fidler A.E."/>
            <person name="Prosdocimi F."/>
        </authorList>
    </citation>
    <scope>NUCLEOTIDE SEQUENCE [LARGE SCALE GENOMIC DNA]</scope>
</reference>
<protein>
    <submittedName>
        <fullName evidence="2">Uncharacterized protein</fullName>
    </submittedName>
</protein>
<dbReference type="InterPro" id="IPR037668">
    <property type="entry name" value="SPMIP3"/>
</dbReference>
<gene>
    <name evidence="2" type="ORF">llap_1667</name>
</gene>
<name>A0A2I0UPR6_LIMLA</name>
<dbReference type="OrthoDB" id="10034627at2759"/>
<dbReference type="Proteomes" id="UP000233556">
    <property type="component" value="Unassembled WGS sequence"/>
</dbReference>
<organism evidence="2 3">
    <name type="scientific">Limosa lapponica baueri</name>
    <dbReference type="NCBI Taxonomy" id="1758121"/>
    <lineage>
        <taxon>Eukaryota</taxon>
        <taxon>Metazoa</taxon>
        <taxon>Chordata</taxon>
        <taxon>Craniata</taxon>
        <taxon>Vertebrata</taxon>
        <taxon>Euteleostomi</taxon>
        <taxon>Archelosauria</taxon>
        <taxon>Archosauria</taxon>
        <taxon>Dinosauria</taxon>
        <taxon>Saurischia</taxon>
        <taxon>Theropoda</taxon>
        <taxon>Coelurosauria</taxon>
        <taxon>Aves</taxon>
        <taxon>Neognathae</taxon>
        <taxon>Neoaves</taxon>
        <taxon>Charadriiformes</taxon>
        <taxon>Scolopacidae</taxon>
        <taxon>Limosa</taxon>
    </lineage>
</organism>
<proteinExistence type="predicted"/>
<evidence type="ECO:0000313" key="3">
    <source>
        <dbReference type="Proteomes" id="UP000233556"/>
    </source>
</evidence>
<dbReference type="PANTHER" id="PTHR31763:SF2">
    <property type="entry name" value="CHROMOSOME 1 OPEN READING FRAME 100"/>
    <property type="match status" value="1"/>
</dbReference>
<accession>A0A2I0UPR6</accession>
<dbReference type="AlphaFoldDB" id="A0A2I0UPR6"/>
<dbReference type="EMBL" id="KZ505662">
    <property type="protein sequence ID" value="PKU48036.1"/>
    <property type="molecule type" value="Genomic_DNA"/>
</dbReference>
<keyword evidence="3" id="KW-1185">Reference proteome</keyword>